<keyword evidence="4" id="KW-1185">Reference proteome</keyword>
<organism evidence="5">
    <name type="scientific">Taenia asiatica</name>
    <name type="common">Asian tapeworm</name>
    <dbReference type="NCBI Taxonomy" id="60517"/>
    <lineage>
        <taxon>Eukaryota</taxon>
        <taxon>Metazoa</taxon>
        <taxon>Spiralia</taxon>
        <taxon>Lophotrochozoa</taxon>
        <taxon>Platyhelminthes</taxon>
        <taxon>Cestoda</taxon>
        <taxon>Eucestoda</taxon>
        <taxon>Cyclophyllidea</taxon>
        <taxon>Taeniidae</taxon>
        <taxon>Taenia</taxon>
    </lineage>
</organism>
<evidence type="ECO:0000313" key="3">
    <source>
        <dbReference type="EMBL" id="VDK39747.1"/>
    </source>
</evidence>
<dbReference type="AlphaFoldDB" id="A0A158RA10"/>
<feature type="region of interest" description="Disordered" evidence="1">
    <location>
        <begin position="1015"/>
        <end position="1048"/>
    </location>
</feature>
<dbReference type="OrthoDB" id="10012272at2759"/>
<accession>A0A158RA10</accession>
<feature type="compositionally biased region" description="Low complexity" evidence="1">
    <location>
        <begin position="33"/>
        <end position="68"/>
    </location>
</feature>
<feature type="compositionally biased region" description="Acidic residues" evidence="1">
    <location>
        <begin position="899"/>
        <end position="916"/>
    </location>
</feature>
<protein>
    <submittedName>
        <fullName evidence="5">Rap-GAP domain-containing protein</fullName>
    </submittedName>
</protein>
<name>A0A158RA10_TAEAS</name>
<evidence type="ECO:0000256" key="1">
    <source>
        <dbReference type="SAM" id="MobiDB-lite"/>
    </source>
</evidence>
<keyword evidence="2" id="KW-1133">Transmembrane helix</keyword>
<dbReference type="EMBL" id="UYRS01018746">
    <property type="protein sequence ID" value="VDK39747.1"/>
    <property type="molecule type" value="Genomic_DNA"/>
</dbReference>
<evidence type="ECO:0000256" key="2">
    <source>
        <dbReference type="SAM" id="Phobius"/>
    </source>
</evidence>
<dbReference type="WBParaSite" id="TASK_0000819801-mRNA-1">
    <property type="protein sequence ID" value="TASK_0000819801-mRNA-1"/>
    <property type="gene ID" value="TASK_0000819801"/>
</dbReference>
<feature type="region of interest" description="Disordered" evidence="1">
    <location>
        <begin position="1"/>
        <end position="68"/>
    </location>
</feature>
<dbReference type="Proteomes" id="UP000282613">
    <property type="component" value="Unassembled WGS sequence"/>
</dbReference>
<feature type="region of interest" description="Disordered" evidence="1">
    <location>
        <begin position="942"/>
        <end position="992"/>
    </location>
</feature>
<feature type="region of interest" description="Disordered" evidence="1">
    <location>
        <begin position="109"/>
        <end position="129"/>
    </location>
</feature>
<feature type="compositionally biased region" description="Basic and acidic residues" evidence="1">
    <location>
        <begin position="1027"/>
        <end position="1041"/>
    </location>
</feature>
<keyword evidence="2" id="KW-0812">Transmembrane</keyword>
<keyword evidence="2" id="KW-0472">Membrane</keyword>
<evidence type="ECO:0000313" key="4">
    <source>
        <dbReference type="Proteomes" id="UP000282613"/>
    </source>
</evidence>
<sequence>MQSATHSPGNHDVKTRIQPLIPPLAQSRNSARNTSISPSNTTSGSSGTATTATTASSGSTATSATTTAVASTTGVAIAATSGRLSSAEAEATLQEMAASVAHLGTRLGTEAAEAERGSVTSSCTTGSSAGLPPLYEEAVQLLSEQQQQQRRWSPSAPSTLRLRKKNIDVESGTVNTLRVRALSNQEPPLSSVPALIIIFHCSPRWTGISPILEHKGDDLMPLANAVLEDCSEDPDLQNSTVLQVLPSLGCTVTRAEAVVELLYKRPALLEGNALPCPLDQYRLHKCGLRSKYAVLTKLMSAAKHLYSGKSPLNVTDALPPTTGLRGTMGDLQFSLFFWLRQHPHLPSDIPGDAPIEVLFYGRSILSNKISTLTITKRGTDINVYLKKSHNRSSTSWTFSSSSHIVEEEWVLMTVNYHSEGKEQDVGIFLGRDELEMITSGPILTVPSTLADELPEGQSLALVGAAWSTSDPQKFSHLFKTDTLKILSAVLLQGQIADMSLLHGAVLKSTAIECLIDCKPRLTLNQEVFHLLTPSTKIIWELPLHGIRVASPQAAQVSSVLQRLKVVNLDIVPSMMLRLTSYVQCLETNTTSSLPEVNVTLIDTAPRKDLALPHDDLEGPTPQSPEDPCGYRLRLQSTSLQALEGTNRAISVSEAKRGQYLIPDANLTWEASDPRCLEELEHLGVNVLSCNANSCGLLTNRLQLGQETIFVGGFSTASLNGMGIRFERTRSSYGIVGKASTDVYNDLLRHMAWKHRNAVKGLTRCVSIQCTAMIQDDDEKMIVFHRSNQLETQFRIVDSESFETSGEELIDHDEKRVFFEEVQPVAYPLQAGKKPRTHTWGYWVGVMILAVGLVVVLAGLVWVRNKSIRRRRYRASPSFTQNFITTTVGYVAANEHCREGEDDEEEDEDEEEEDEDDYTKRRGREDAEEDIWVPVIRPKFASRRSTRAELKPKQRVHFQMSRVLPPPPPTPSPIDSSSSSDSENDSATGFELLKPTRSCMRGVGLDQKLLISDGEDAAAGVSSTTHSVDYKHPLEWTAHDYSSRSNSSK</sequence>
<dbReference type="STRING" id="60517.A0A158RA10"/>
<feature type="region of interest" description="Disordered" evidence="1">
    <location>
        <begin position="897"/>
        <end position="924"/>
    </location>
</feature>
<feature type="transmembrane region" description="Helical" evidence="2">
    <location>
        <begin position="839"/>
        <end position="862"/>
    </location>
</feature>
<gene>
    <name evidence="3" type="ORF">TASK_LOCUS8199</name>
</gene>
<proteinExistence type="predicted"/>
<feature type="compositionally biased region" description="Low complexity" evidence="1">
    <location>
        <begin position="117"/>
        <end position="129"/>
    </location>
</feature>
<reference evidence="5" key="1">
    <citation type="submission" date="2016-04" db="UniProtKB">
        <authorList>
            <consortium name="WormBaseParasite"/>
        </authorList>
    </citation>
    <scope>IDENTIFICATION</scope>
</reference>
<reference evidence="3 4" key="2">
    <citation type="submission" date="2018-11" db="EMBL/GenBank/DDBJ databases">
        <authorList>
            <consortium name="Pathogen Informatics"/>
        </authorList>
    </citation>
    <scope>NUCLEOTIDE SEQUENCE [LARGE SCALE GENOMIC DNA]</scope>
</reference>
<evidence type="ECO:0000313" key="5">
    <source>
        <dbReference type="WBParaSite" id="TASK_0000819801-mRNA-1"/>
    </source>
</evidence>